<evidence type="ECO:0000313" key="1">
    <source>
        <dbReference type="EMBL" id="MED6214809.1"/>
    </source>
</evidence>
<gene>
    <name evidence="1" type="ORF">PIB30_106925</name>
</gene>
<protein>
    <submittedName>
        <fullName evidence="1">Uncharacterized protein</fullName>
    </submittedName>
</protein>
<proteinExistence type="predicted"/>
<comment type="caution">
    <text evidence="1">The sequence shown here is derived from an EMBL/GenBank/DDBJ whole genome shotgun (WGS) entry which is preliminary data.</text>
</comment>
<sequence length="260" mass="28834">MEENIKRNSEVMMQLFETHGAQISGLTDVVKLHGLSLSDLSLTELSMPDQSRQPRRRPWAKGHLLYHGGAGAELAVGDEATSRRAEAKKATNPSGISVGSDPTVVIEVDTKIKAPVQTPDMPLKVSNGLEFEQVARRDIRSVYDIEFEGPGTPFSYVNLPNDLTSDLISRCLRLEFWPPAGMTLHRSEMVTAAYIFSSQKKSSHIDEVLFEDDHCDGSRESFLSLCPGQEVYGDMSARIPFTLSSPLIRTLVFDGRIRKP</sequence>
<reference evidence="1 2" key="1">
    <citation type="journal article" date="2023" name="Plants (Basel)">
        <title>Bridging the Gap: Combining Genomics and Transcriptomics Approaches to Understand Stylosanthes scabra, an Orphan Legume from the Brazilian Caatinga.</title>
        <authorList>
            <person name="Ferreira-Neto J.R.C."/>
            <person name="da Silva M.D."/>
            <person name="Binneck E."/>
            <person name="de Melo N.F."/>
            <person name="da Silva R.H."/>
            <person name="de Melo A.L.T.M."/>
            <person name="Pandolfi V."/>
            <person name="Bustamante F.O."/>
            <person name="Brasileiro-Vidal A.C."/>
            <person name="Benko-Iseppon A.M."/>
        </authorList>
    </citation>
    <scope>NUCLEOTIDE SEQUENCE [LARGE SCALE GENOMIC DNA]</scope>
    <source>
        <tissue evidence="1">Leaves</tissue>
    </source>
</reference>
<keyword evidence="2" id="KW-1185">Reference proteome</keyword>
<dbReference type="Proteomes" id="UP001341840">
    <property type="component" value="Unassembled WGS sequence"/>
</dbReference>
<accession>A0ABU6YXV8</accession>
<name>A0ABU6YXV8_9FABA</name>
<dbReference type="EMBL" id="JASCZI010246033">
    <property type="protein sequence ID" value="MED6214809.1"/>
    <property type="molecule type" value="Genomic_DNA"/>
</dbReference>
<organism evidence="1 2">
    <name type="scientific">Stylosanthes scabra</name>
    <dbReference type="NCBI Taxonomy" id="79078"/>
    <lineage>
        <taxon>Eukaryota</taxon>
        <taxon>Viridiplantae</taxon>
        <taxon>Streptophyta</taxon>
        <taxon>Embryophyta</taxon>
        <taxon>Tracheophyta</taxon>
        <taxon>Spermatophyta</taxon>
        <taxon>Magnoliopsida</taxon>
        <taxon>eudicotyledons</taxon>
        <taxon>Gunneridae</taxon>
        <taxon>Pentapetalae</taxon>
        <taxon>rosids</taxon>
        <taxon>fabids</taxon>
        <taxon>Fabales</taxon>
        <taxon>Fabaceae</taxon>
        <taxon>Papilionoideae</taxon>
        <taxon>50 kb inversion clade</taxon>
        <taxon>dalbergioids sensu lato</taxon>
        <taxon>Dalbergieae</taxon>
        <taxon>Pterocarpus clade</taxon>
        <taxon>Stylosanthes</taxon>
    </lineage>
</organism>
<evidence type="ECO:0000313" key="2">
    <source>
        <dbReference type="Proteomes" id="UP001341840"/>
    </source>
</evidence>